<keyword evidence="4" id="KW-0812">Transmembrane</keyword>
<dbReference type="Gene3D" id="2.40.420.20">
    <property type="match status" value="1"/>
</dbReference>
<keyword evidence="9" id="KW-1185">Reference proteome</keyword>
<gene>
    <name evidence="8" type="ORF">GCM10007216_35170</name>
</gene>
<evidence type="ECO:0000259" key="7">
    <source>
        <dbReference type="Pfam" id="PF25990"/>
    </source>
</evidence>
<dbReference type="Proteomes" id="UP000619534">
    <property type="component" value="Unassembled WGS sequence"/>
</dbReference>
<keyword evidence="4" id="KW-1133">Transmembrane helix</keyword>
<feature type="compositionally biased region" description="Acidic residues" evidence="3">
    <location>
        <begin position="152"/>
        <end position="161"/>
    </location>
</feature>
<dbReference type="PANTHER" id="PTHR32347">
    <property type="entry name" value="EFFLUX SYSTEM COMPONENT YKNX-RELATED"/>
    <property type="match status" value="1"/>
</dbReference>
<dbReference type="PANTHER" id="PTHR32347:SF14">
    <property type="entry name" value="EFFLUX SYSTEM COMPONENT YKNX-RELATED"/>
    <property type="match status" value="1"/>
</dbReference>
<feature type="domain" description="YknX-like beta-barrel" evidence="7">
    <location>
        <begin position="235"/>
        <end position="312"/>
    </location>
</feature>
<dbReference type="RefSeq" id="WP_062439013.1">
    <property type="nucleotide sequence ID" value="NZ_BMCJ01000007.1"/>
</dbReference>
<dbReference type="Pfam" id="PF25984">
    <property type="entry name" value="BSH_YknX"/>
    <property type="match status" value="1"/>
</dbReference>
<protein>
    <recommendedName>
        <fullName evidence="10">HlyD family secretion protein</fullName>
    </recommendedName>
</protein>
<feature type="region of interest" description="Disordered" evidence="3">
    <location>
        <begin position="136"/>
        <end position="165"/>
    </location>
</feature>
<comment type="subcellular location">
    <subcellularLocation>
        <location evidence="1">Cell envelope</location>
    </subcellularLocation>
</comment>
<evidence type="ECO:0000256" key="1">
    <source>
        <dbReference type="ARBA" id="ARBA00004196"/>
    </source>
</evidence>
<keyword evidence="4" id="KW-0472">Membrane</keyword>
<feature type="compositionally biased region" description="Low complexity" evidence="3">
    <location>
        <begin position="137"/>
        <end position="146"/>
    </location>
</feature>
<dbReference type="Pfam" id="PF25990">
    <property type="entry name" value="Beta-barrel_YknX"/>
    <property type="match status" value="1"/>
</dbReference>
<name>A0ABQ1PR75_9BACI</name>
<evidence type="ECO:0008006" key="10">
    <source>
        <dbReference type="Google" id="ProtNLM"/>
    </source>
</evidence>
<evidence type="ECO:0000256" key="3">
    <source>
        <dbReference type="SAM" id="MobiDB-lite"/>
    </source>
</evidence>
<reference evidence="9" key="1">
    <citation type="journal article" date="2019" name="Int. J. Syst. Evol. Microbiol.">
        <title>The Global Catalogue of Microorganisms (GCM) 10K type strain sequencing project: providing services to taxonomists for standard genome sequencing and annotation.</title>
        <authorList>
            <consortium name="The Broad Institute Genomics Platform"/>
            <consortium name="The Broad Institute Genome Sequencing Center for Infectious Disease"/>
            <person name="Wu L."/>
            <person name="Ma J."/>
        </authorList>
    </citation>
    <scope>NUCLEOTIDE SEQUENCE [LARGE SCALE GENOMIC DNA]</scope>
    <source>
        <strain evidence="9">CCM 7282</strain>
    </source>
</reference>
<accession>A0ABQ1PR75</accession>
<dbReference type="Gene3D" id="2.40.30.170">
    <property type="match status" value="1"/>
</dbReference>
<dbReference type="InterPro" id="IPR058639">
    <property type="entry name" value="BSH_YknX-like"/>
</dbReference>
<feature type="domain" description="Multidrug resistance protein MdtA-like C-terminal permuted SH3" evidence="5">
    <location>
        <begin position="331"/>
        <end position="370"/>
    </location>
</feature>
<feature type="transmembrane region" description="Helical" evidence="4">
    <location>
        <begin position="9"/>
        <end position="27"/>
    </location>
</feature>
<dbReference type="Pfam" id="PF25967">
    <property type="entry name" value="RND-MFP_C"/>
    <property type="match status" value="1"/>
</dbReference>
<dbReference type="InterPro" id="IPR050465">
    <property type="entry name" value="UPF0194_transport"/>
</dbReference>
<dbReference type="EMBL" id="BMCJ01000007">
    <property type="protein sequence ID" value="GGD01411.1"/>
    <property type="molecule type" value="Genomic_DNA"/>
</dbReference>
<evidence type="ECO:0000259" key="6">
    <source>
        <dbReference type="Pfam" id="PF25984"/>
    </source>
</evidence>
<sequence>MGKKKKRRWSFFLALLFIITNVLLIYFDREDRVDQKSYINDWSEAFTYDLLETLPTDGVFTATETNPVYFDDTRGAFQEFLIEEGEEVREGDELYEYEVTDYETQQSSLEGEVSTLQGEITAIKAYLADMESYVIPDSNSDSSTDSFFAPDTQEEEEEENGDSNAEAEFLKEQTIAEKEMELAQKEAMLQMVENQLSELESEGQTITVESPFDGMVTDIDEGLDSPIITLQATTLQVEGELDEAERKRVEEGTEVTITIPEQEDLSIEGTISSVQTFPKKISVNESSAYPFEVSIEEDLAEILPGYHAAVSIITDRADGAVTAFAPLLSTEENLFAWVMDDSGKLEHRPIETGLEVDGLIEVVQGLESGEMLAHTPHAQFRRGATFFTPIQKEELRLKDTFTINKDTMLSYGLMGLMAR</sequence>
<dbReference type="InterPro" id="IPR058636">
    <property type="entry name" value="Beta-barrel_YknX"/>
</dbReference>
<keyword evidence="2" id="KW-0175">Coiled coil</keyword>
<evidence type="ECO:0000313" key="9">
    <source>
        <dbReference type="Proteomes" id="UP000619534"/>
    </source>
</evidence>
<dbReference type="InterPro" id="IPR058627">
    <property type="entry name" value="MdtA-like_C"/>
</dbReference>
<evidence type="ECO:0000259" key="5">
    <source>
        <dbReference type="Pfam" id="PF25967"/>
    </source>
</evidence>
<organism evidence="8 9">
    <name type="scientific">Thalassobacillus devorans</name>
    <dbReference type="NCBI Taxonomy" id="279813"/>
    <lineage>
        <taxon>Bacteria</taxon>
        <taxon>Bacillati</taxon>
        <taxon>Bacillota</taxon>
        <taxon>Bacilli</taxon>
        <taxon>Bacillales</taxon>
        <taxon>Bacillaceae</taxon>
        <taxon>Thalassobacillus</taxon>
    </lineage>
</organism>
<comment type="caution">
    <text evidence="8">The sequence shown here is derived from an EMBL/GenBank/DDBJ whole genome shotgun (WGS) entry which is preliminary data.</text>
</comment>
<evidence type="ECO:0000256" key="2">
    <source>
        <dbReference type="ARBA" id="ARBA00023054"/>
    </source>
</evidence>
<evidence type="ECO:0000256" key="4">
    <source>
        <dbReference type="SAM" id="Phobius"/>
    </source>
</evidence>
<feature type="domain" description="YknX-like barrel-sandwich hybrid" evidence="6">
    <location>
        <begin position="68"/>
        <end position="225"/>
    </location>
</feature>
<evidence type="ECO:0000313" key="8">
    <source>
        <dbReference type="EMBL" id="GGD01411.1"/>
    </source>
</evidence>
<proteinExistence type="predicted"/>